<organism evidence="1 2">
    <name type="scientific">Scleroderma citrinum Foug A</name>
    <dbReference type="NCBI Taxonomy" id="1036808"/>
    <lineage>
        <taxon>Eukaryota</taxon>
        <taxon>Fungi</taxon>
        <taxon>Dikarya</taxon>
        <taxon>Basidiomycota</taxon>
        <taxon>Agaricomycotina</taxon>
        <taxon>Agaricomycetes</taxon>
        <taxon>Agaricomycetidae</taxon>
        <taxon>Boletales</taxon>
        <taxon>Sclerodermatineae</taxon>
        <taxon>Sclerodermataceae</taxon>
        <taxon>Scleroderma</taxon>
    </lineage>
</organism>
<reference evidence="2" key="2">
    <citation type="submission" date="2015-01" db="EMBL/GenBank/DDBJ databases">
        <title>Evolutionary Origins and Diversification of the Mycorrhizal Mutualists.</title>
        <authorList>
            <consortium name="DOE Joint Genome Institute"/>
            <consortium name="Mycorrhizal Genomics Consortium"/>
            <person name="Kohler A."/>
            <person name="Kuo A."/>
            <person name="Nagy L.G."/>
            <person name="Floudas D."/>
            <person name="Copeland A."/>
            <person name="Barry K.W."/>
            <person name="Cichocki N."/>
            <person name="Veneault-Fourrey C."/>
            <person name="LaButti K."/>
            <person name="Lindquist E.A."/>
            <person name="Lipzen A."/>
            <person name="Lundell T."/>
            <person name="Morin E."/>
            <person name="Murat C."/>
            <person name="Riley R."/>
            <person name="Ohm R."/>
            <person name="Sun H."/>
            <person name="Tunlid A."/>
            <person name="Henrissat B."/>
            <person name="Grigoriev I.V."/>
            <person name="Hibbett D.S."/>
            <person name="Martin F."/>
        </authorList>
    </citation>
    <scope>NUCLEOTIDE SEQUENCE [LARGE SCALE GENOMIC DNA]</scope>
    <source>
        <strain evidence="2">Foug A</strain>
    </source>
</reference>
<gene>
    <name evidence="1" type="ORF">SCLCIDRAFT_1215150</name>
</gene>
<protein>
    <submittedName>
        <fullName evidence="1">Uncharacterized protein</fullName>
    </submittedName>
</protein>
<sequence>MCLGSVGQDYPFGTDSMVLQNSPNLILKCIFVVRGREGKYIRVGTDGFSYAICHRP</sequence>
<dbReference type="Proteomes" id="UP000053989">
    <property type="component" value="Unassembled WGS sequence"/>
</dbReference>
<dbReference type="HOGENOM" id="CLU_3015533_0_0_1"/>
<dbReference type="EMBL" id="KN822042">
    <property type="protein sequence ID" value="KIM62542.1"/>
    <property type="molecule type" value="Genomic_DNA"/>
</dbReference>
<evidence type="ECO:0000313" key="1">
    <source>
        <dbReference type="EMBL" id="KIM62542.1"/>
    </source>
</evidence>
<dbReference type="InParanoid" id="A0A0C3ACA1"/>
<dbReference type="AlphaFoldDB" id="A0A0C3ACA1"/>
<proteinExistence type="predicted"/>
<accession>A0A0C3ACA1</accession>
<keyword evidence="2" id="KW-1185">Reference proteome</keyword>
<evidence type="ECO:0000313" key="2">
    <source>
        <dbReference type="Proteomes" id="UP000053989"/>
    </source>
</evidence>
<reference evidence="1 2" key="1">
    <citation type="submission" date="2014-04" db="EMBL/GenBank/DDBJ databases">
        <authorList>
            <consortium name="DOE Joint Genome Institute"/>
            <person name="Kuo A."/>
            <person name="Kohler A."/>
            <person name="Nagy L.G."/>
            <person name="Floudas D."/>
            <person name="Copeland A."/>
            <person name="Barry K.W."/>
            <person name="Cichocki N."/>
            <person name="Veneault-Fourrey C."/>
            <person name="LaButti K."/>
            <person name="Lindquist E.A."/>
            <person name="Lipzen A."/>
            <person name="Lundell T."/>
            <person name="Morin E."/>
            <person name="Murat C."/>
            <person name="Sun H."/>
            <person name="Tunlid A."/>
            <person name="Henrissat B."/>
            <person name="Grigoriev I.V."/>
            <person name="Hibbett D.S."/>
            <person name="Martin F."/>
            <person name="Nordberg H.P."/>
            <person name="Cantor M.N."/>
            <person name="Hua S.X."/>
        </authorList>
    </citation>
    <scope>NUCLEOTIDE SEQUENCE [LARGE SCALE GENOMIC DNA]</scope>
    <source>
        <strain evidence="1 2">Foug A</strain>
    </source>
</reference>
<name>A0A0C3ACA1_9AGAM</name>